<dbReference type="InterPro" id="IPR016181">
    <property type="entry name" value="Acyl_CoA_acyltransferase"/>
</dbReference>
<evidence type="ECO:0000259" key="3">
    <source>
        <dbReference type="PROSITE" id="PS51186"/>
    </source>
</evidence>
<reference evidence="4 5" key="1">
    <citation type="submission" date="2022-06" db="EMBL/GenBank/DDBJ databases">
        <title>Whole-genome of Asaia lannensis strain LMG 27011T.</title>
        <authorList>
            <person name="Sombolestani A."/>
        </authorList>
    </citation>
    <scope>NUCLEOTIDE SEQUENCE [LARGE SCALE GENOMIC DNA]</scope>
    <source>
        <strain evidence="4 5">NBRC 102526</strain>
    </source>
</reference>
<keyword evidence="5" id="KW-1185">Reference proteome</keyword>
<name>A0ABT1CCG6_9PROT</name>
<dbReference type="CDD" id="cd04301">
    <property type="entry name" value="NAT_SF"/>
    <property type="match status" value="1"/>
</dbReference>
<feature type="domain" description="N-acetyltransferase" evidence="3">
    <location>
        <begin position="5"/>
        <end position="150"/>
    </location>
</feature>
<dbReference type="RefSeq" id="WP_222546410.1">
    <property type="nucleotide sequence ID" value="NZ_BAPW01000035.1"/>
</dbReference>
<dbReference type="EMBL" id="JAMXQU010000001">
    <property type="protein sequence ID" value="MCO6158560.1"/>
    <property type="molecule type" value="Genomic_DNA"/>
</dbReference>
<gene>
    <name evidence="4" type="ORF">NF685_00760</name>
</gene>
<comment type="caution">
    <text evidence="4">The sequence shown here is derived from an EMBL/GenBank/DDBJ whole genome shotgun (WGS) entry which is preliminary data.</text>
</comment>
<evidence type="ECO:0000256" key="2">
    <source>
        <dbReference type="ARBA" id="ARBA00023315"/>
    </source>
</evidence>
<keyword evidence="1 4" id="KW-0808">Transferase</keyword>
<evidence type="ECO:0000313" key="5">
    <source>
        <dbReference type="Proteomes" id="UP001523401"/>
    </source>
</evidence>
<dbReference type="PROSITE" id="PS51186">
    <property type="entry name" value="GNAT"/>
    <property type="match status" value="1"/>
</dbReference>
<organism evidence="4 5">
    <name type="scientific">Asaia lannensis NBRC 102526</name>
    <dbReference type="NCBI Taxonomy" id="1307926"/>
    <lineage>
        <taxon>Bacteria</taxon>
        <taxon>Pseudomonadati</taxon>
        <taxon>Pseudomonadota</taxon>
        <taxon>Alphaproteobacteria</taxon>
        <taxon>Acetobacterales</taxon>
        <taxon>Acetobacteraceae</taxon>
        <taxon>Asaia</taxon>
    </lineage>
</organism>
<dbReference type="EC" id="2.3.1.-" evidence="4"/>
<keyword evidence="2 4" id="KW-0012">Acyltransferase</keyword>
<proteinExistence type="predicted"/>
<dbReference type="InterPro" id="IPR050680">
    <property type="entry name" value="YpeA/RimI_acetyltransf"/>
</dbReference>
<evidence type="ECO:0000256" key="1">
    <source>
        <dbReference type="ARBA" id="ARBA00022679"/>
    </source>
</evidence>
<dbReference type="PANTHER" id="PTHR43420">
    <property type="entry name" value="ACETYLTRANSFERASE"/>
    <property type="match status" value="1"/>
</dbReference>
<dbReference type="InterPro" id="IPR000182">
    <property type="entry name" value="GNAT_dom"/>
</dbReference>
<sequence>MSDQLSMVALGTPHASLCAIIHGECFPAEERWGNDAFLSLLQSPGIMGWMAMRGAEPAGFMLARLCLDEAEILTLAVRPSQQRNGVGRLLVHQTAVSLRDMGAGTVFLEVSVRNAPALSLYRRSGYISCGTRRRYYPDGSDASVLRQDLRREIQ</sequence>
<dbReference type="Gene3D" id="3.40.630.30">
    <property type="match status" value="1"/>
</dbReference>
<dbReference type="Proteomes" id="UP001523401">
    <property type="component" value="Unassembled WGS sequence"/>
</dbReference>
<dbReference type="Pfam" id="PF00583">
    <property type="entry name" value="Acetyltransf_1"/>
    <property type="match status" value="1"/>
</dbReference>
<dbReference type="PANTHER" id="PTHR43420:SF44">
    <property type="entry name" value="ACETYLTRANSFERASE YPEA"/>
    <property type="match status" value="1"/>
</dbReference>
<evidence type="ECO:0000313" key="4">
    <source>
        <dbReference type="EMBL" id="MCO6158560.1"/>
    </source>
</evidence>
<accession>A0ABT1CCG6</accession>
<dbReference type="SUPFAM" id="SSF55729">
    <property type="entry name" value="Acyl-CoA N-acyltransferases (Nat)"/>
    <property type="match status" value="1"/>
</dbReference>
<dbReference type="GO" id="GO:0016746">
    <property type="term" value="F:acyltransferase activity"/>
    <property type="evidence" value="ECO:0007669"/>
    <property type="project" value="UniProtKB-KW"/>
</dbReference>
<protein>
    <submittedName>
        <fullName evidence="4">GNAT family N-acetyltransferase</fullName>
        <ecNumber evidence="4">2.3.1.-</ecNumber>
    </submittedName>
</protein>